<dbReference type="Gene3D" id="4.10.240.10">
    <property type="entry name" value="Zn(2)-C6 fungal-type DNA-binding domain"/>
    <property type="match status" value="1"/>
</dbReference>
<reference evidence="9" key="1">
    <citation type="journal article" date="2020" name="BMC Genomics">
        <title>Correction to: Identification and distribution of gene clusters required for synthesis of sphingolipid metabolism inhibitors in diverse species of the filamentous fungus Fusarium.</title>
        <authorList>
            <person name="Kim H.S."/>
            <person name="Lohmar J.M."/>
            <person name="Busman M."/>
            <person name="Brown D.W."/>
            <person name="Naumann T.A."/>
            <person name="Divon H.H."/>
            <person name="Lysoe E."/>
            <person name="Uhlig S."/>
            <person name="Proctor R.H."/>
        </authorList>
    </citation>
    <scope>NUCLEOTIDE SEQUENCE</scope>
    <source>
        <strain evidence="9">NRRL 20472</strain>
    </source>
</reference>
<dbReference type="PROSITE" id="PS00463">
    <property type="entry name" value="ZN2_CY6_FUNGAL_1"/>
    <property type="match status" value="1"/>
</dbReference>
<evidence type="ECO:0000259" key="8">
    <source>
        <dbReference type="PROSITE" id="PS50048"/>
    </source>
</evidence>
<evidence type="ECO:0000256" key="4">
    <source>
        <dbReference type="ARBA" id="ARBA00023125"/>
    </source>
</evidence>
<dbReference type="PANTHER" id="PTHR36206:SF12">
    <property type="entry name" value="ASPERCRYPTIN BIOSYNTHESIS CLUSTER-SPECIFIC TRANSCRIPTION REGULATOR ATNN-RELATED"/>
    <property type="match status" value="1"/>
</dbReference>
<comment type="caution">
    <text evidence="9">The sequence shown here is derived from an EMBL/GenBank/DDBJ whole genome shotgun (WGS) entry which is preliminary data.</text>
</comment>
<dbReference type="GO" id="GO:0000981">
    <property type="term" value="F:DNA-binding transcription factor activity, RNA polymerase II-specific"/>
    <property type="evidence" value="ECO:0007669"/>
    <property type="project" value="InterPro"/>
</dbReference>
<dbReference type="AlphaFoldDB" id="A0A8H4X5A6"/>
<dbReference type="InterPro" id="IPR052360">
    <property type="entry name" value="Transcr_Regulatory_Proteins"/>
</dbReference>
<evidence type="ECO:0000313" key="10">
    <source>
        <dbReference type="Proteomes" id="UP000622797"/>
    </source>
</evidence>
<dbReference type="GO" id="GO:0003677">
    <property type="term" value="F:DNA binding"/>
    <property type="evidence" value="ECO:0007669"/>
    <property type="project" value="UniProtKB-KW"/>
</dbReference>
<keyword evidence="10" id="KW-1185">Reference proteome</keyword>
<dbReference type="GO" id="GO:0008270">
    <property type="term" value="F:zinc ion binding"/>
    <property type="evidence" value="ECO:0007669"/>
    <property type="project" value="InterPro"/>
</dbReference>
<feature type="compositionally biased region" description="Polar residues" evidence="7">
    <location>
        <begin position="1"/>
        <end position="14"/>
    </location>
</feature>
<dbReference type="SUPFAM" id="SSF57701">
    <property type="entry name" value="Zn2/Cys6 DNA-binding domain"/>
    <property type="match status" value="1"/>
</dbReference>
<dbReference type="InterPro" id="IPR036864">
    <property type="entry name" value="Zn2-C6_fun-type_DNA-bd_sf"/>
</dbReference>
<proteinExistence type="predicted"/>
<keyword evidence="4" id="KW-0238">DNA-binding</keyword>
<evidence type="ECO:0000256" key="1">
    <source>
        <dbReference type="ARBA" id="ARBA00022723"/>
    </source>
</evidence>
<organism evidence="9 10">
    <name type="scientific">Fusarium sarcochroum</name>
    <dbReference type="NCBI Taxonomy" id="1208366"/>
    <lineage>
        <taxon>Eukaryota</taxon>
        <taxon>Fungi</taxon>
        <taxon>Dikarya</taxon>
        <taxon>Ascomycota</taxon>
        <taxon>Pezizomycotina</taxon>
        <taxon>Sordariomycetes</taxon>
        <taxon>Hypocreomycetidae</taxon>
        <taxon>Hypocreales</taxon>
        <taxon>Nectriaceae</taxon>
        <taxon>Fusarium</taxon>
        <taxon>Fusarium lateritium species complex</taxon>
    </lineage>
</organism>
<feature type="domain" description="Zn(2)-C6 fungal-type" evidence="8">
    <location>
        <begin position="31"/>
        <end position="59"/>
    </location>
</feature>
<feature type="region of interest" description="Disordered" evidence="7">
    <location>
        <begin position="1"/>
        <end position="24"/>
    </location>
</feature>
<evidence type="ECO:0000256" key="5">
    <source>
        <dbReference type="ARBA" id="ARBA00023163"/>
    </source>
</evidence>
<sequence length="592" mass="67538">MDQPQNDQTTNMANQAWRKRPRQFAPKSRLGCKTCKIRRVKCDLTQPSCLKCQRTGRTCDGYRGLPPNYGTEVESSHYYYNDKVNIAERRETHQSSTAISTRQPIQKRWHLEDHCGLGLQNPGPFMILPMTGSTSTEAMSFFEYISIKDLNKYQFCDEPWRKTLMFFSQTVPSVRHAATALALLHRNYIDSKSYSDDRVQSQSSNDWWLSDQNAPLFHYTLAIQHLLNQDSTDHDSAERTAITLLVCYLFTCYDHLAGNDVQAMKHLRGGVELSRHFNKTTLNNNDGPGDDANSSEVQKLVYQVTSQIRRLDRQAVIFLLDWTPTDIQETAMHHLAPSDSAFVSLGQAADSIQFLIAQMMSLHNTEQQMYPMGKIPPPPSLLLKDILLGQLKTWSSLFKNMLQSQGSSSSCETDTEKNTLITILRLQSKIVWILLGSYGPGREMEYDSFLPQFQQCLALAREVTAAHERYSGSLKPTFTPEIGILPILYIIGAKCRHALVRREVLDILRRQSIREAVWNSIYTARVLERVIEIEEGSSEEGIVPRSMDQIAVWQRIEALSWKHVHSGSCAPRLDITYTFCMQEGIHTESLMI</sequence>
<keyword evidence="2" id="KW-0862">Zinc</keyword>
<evidence type="ECO:0000256" key="3">
    <source>
        <dbReference type="ARBA" id="ARBA00023015"/>
    </source>
</evidence>
<dbReference type="InterPro" id="IPR001138">
    <property type="entry name" value="Zn2Cys6_DnaBD"/>
</dbReference>
<evidence type="ECO:0000256" key="7">
    <source>
        <dbReference type="SAM" id="MobiDB-lite"/>
    </source>
</evidence>
<dbReference type="Pfam" id="PF11951">
    <property type="entry name" value="Fungal_trans_2"/>
    <property type="match status" value="1"/>
</dbReference>
<evidence type="ECO:0000256" key="2">
    <source>
        <dbReference type="ARBA" id="ARBA00022833"/>
    </source>
</evidence>
<reference evidence="9" key="2">
    <citation type="submission" date="2020-05" db="EMBL/GenBank/DDBJ databases">
        <authorList>
            <person name="Kim H.-S."/>
            <person name="Proctor R.H."/>
            <person name="Brown D.W."/>
        </authorList>
    </citation>
    <scope>NUCLEOTIDE SEQUENCE</scope>
    <source>
        <strain evidence="9">NRRL 20472</strain>
    </source>
</reference>
<dbReference type="OrthoDB" id="3145928at2759"/>
<accession>A0A8H4X5A6</accession>
<dbReference type="PANTHER" id="PTHR36206">
    <property type="entry name" value="ASPERCRYPTIN BIOSYNTHESIS CLUSTER-SPECIFIC TRANSCRIPTION REGULATOR ATNN-RELATED"/>
    <property type="match status" value="1"/>
</dbReference>
<evidence type="ECO:0000256" key="6">
    <source>
        <dbReference type="ARBA" id="ARBA00023242"/>
    </source>
</evidence>
<dbReference type="EMBL" id="JABEXW010000537">
    <property type="protein sequence ID" value="KAF4962492.1"/>
    <property type="molecule type" value="Genomic_DNA"/>
</dbReference>
<protein>
    <recommendedName>
        <fullName evidence="8">Zn(2)-C6 fungal-type domain-containing protein</fullName>
    </recommendedName>
</protein>
<keyword evidence="5" id="KW-0804">Transcription</keyword>
<evidence type="ECO:0000313" key="9">
    <source>
        <dbReference type="EMBL" id="KAF4962492.1"/>
    </source>
</evidence>
<keyword evidence="1" id="KW-0479">Metal-binding</keyword>
<dbReference type="Proteomes" id="UP000622797">
    <property type="component" value="Unassembled WGS sequence"/>
</dbReference>
<keyword evidence="6" id="KW-0539">Nucleus</keyword>
<dbReference type="Pfam" id="PF00172">
    <property type="entry name" value="Zn_clus"/>
    <property type="match status" value="1"/>
</dbReference>
<dbReference type="InterPro" id="IPR021858">
    <property type="entry name" value="Fun_TF"/>
</dbReference>
<gene>
    <name evidence="9" type="ORF">FSARC_9445</name>
</gene>
<keyword evidence="3" id="KW-0805">Transcription regulation</keyword>
<dbReference type="PROSITE" id="PS50048">
    <property type="entry name" value="ZN2_CY6_FUNGAL_2"/>
    <property type="match status" value="1"/>
</dbReference>
<dbReference type="CDD" id="cd00067">
    <property type="entry name" value="GAL4"/>
    <property type="match status" value="1"/>
</dbReference>
<name>A0A8H4X5A6_9HYPO</name>
<dbReference type="SMART" id="SM00066">
    <property type="entry name" value="GAL4"/>
    <property type="match status" value="1"/>
</dbReference>